<name>G3GXF3_CRIGR</name>
<accession>G3GXF3</accession>
<feature type="region of interest" description="Disordered" evidence="1">
    <location>
        <begin position="1"/>
        <end position="20"/>
    </location>
</feature>
<proteinExistence type="predicted"/>
<evidence type="ECO:0000313" key="2">
    <source>
        <dbReference type="EMBL" id="EGW06302.1"/>
    </source>
</evidence>
<dbReference type="EMBL" id="JH000058">
    <property type="protein sequence ID" value="EGW06302.1"/>
    <property type="molecule type" value="Genomic_DNA"/>
</dbReference>
<dbReference type="Proteomes" id="UP000001075">
    <property type="component" value="Unassembled WGS sequence"/>
</dbReference>
<dbReference type="InParanoid" id="G3GXF3"/>
<gene>
    <name evidence="2" type="ORF">I79_002443</name>
</gene>
<evidence type="ECO:0000313" key="3">
    <source>
        <dbReference type="Proteomes" id="UP000001075"/>
    </source>
</evidence>
<sequence>MQTCGLADQQAVRGSHVSAGTDRELRPQCLSQDRRAFRCTCFGSAERGTWS</sequence>
<protein>
    <submittedName>
        <fullName evidence="2">Uncharacterized protein</fullName>
    </submittedName>
</protein>
<organism evidence="2 3">
    <name type="scientific">Cricetulus griseus</name>
    <name type="common">Chinese hamster</name>
    <name type="synonym">Cricetulus barabensis griseus</name>
    <dbReference type="NCBI Taxonomy" id="10029"/>
    <lineage>
        <taxon>Eukaryota</taxon>
        <taxon>Metazoa</taxon>
        <taxon>Chordata</taxon>
        <taxon>Craniata</taxon>
        <taxon>Vertebrata</taxon>
        <taxon>Euteleostomi</taxon>
        <taxon>Mammalia</taxon>
        <taxon>Eutheria</taxon>
        <taxon>Euarchontoglires</taxon>
        <taxon>Glires</taxon>
        <taxon>Rodentia</taxon>
        <taxon>Myomorpha</taxon>
        <taxon>Muroidea</taxon>
        <taxon>Cricetidae</taxon>
        <taxon>Cricetinae</taxon>
        <taxon>Cricetulus</taxon>
    </lineage>
</organism>
<reference evidence="3" key="1">
    <citation type="journal article" date="2011" name="Nat. Biotechnol.">
        <title>The genomic sequence of the Chinese hamster ovary (CHO)-K1 cell line.</title>
        <authorList>
            <person name="Xu X."/>
            <person name="Nagarajan H."/>
            <person name="Lewis N.E."/>
            <person name="Pan S."/>
            <person name="Cai Z."/>
            <person name="Liu X."/>
            <person name="Chen W."/>
            <person name="Xie M."/>
            <person name="Wang W."/>
            <person name="Hammond S."/>
            <person name="Andersen M.R."/>
            <person name="Neff N."/>
            <person name="Passarelli B."/>
            <person name="Koh W."/>
            <person name="Fan H.C."/>
            <person name="Wang J."/>
            <person name="Gui Y."/>
            <person name="Lee K.H."/>
            <person name="Betenbaugh M.J."/>
            <person name="Quake S.R."/>
            <person name="Famili I."/>
            <person name="Palsson B.O."/>
            <person name="Wang J."/>
        </authorList>
    </citation>
    <scope>NUCLEOTIDE SEQUENCE [LARGE SCALE GENOMIC DNA]</scope>
    <source>
        <strain evidence="3">CHO K1 cell line</strain>
    </source>
</reference>
<dbReference type="AlphaFoldDB" id="G3GXF3"/>
<evidence type="ECO:0000256" key="1">
    <source>
        <dbReference type="SAM" id="MobiDB-lite"/>
    </source>
</evidence>